<comment type="caution">
    <text evidence="1">The sequence shown here is derived from an EMBL/GenBank/DDBJ whole genome shotgun (WGS) entry which is preliminary data.</text>
</comment>
<proteinExistence type="predicted"/>
<protein>
    <submittedName>
        <fullName evidence="1">Uncharacterized protein</fullName>
    </submittedName>
</protein>
<keyword evidence="2" id="KW-1185">Reference proteome</keyword>
<evidence type="ECO:0000313" key="2">
    <source>
        <dbReference type="Proteomes" id="UP001060085"/>
    </source>
</evidence>
<sequence>MAHSQSNCGTNVATNKNSATVSTNTADEVKPASTIFHDFLGKGSAPDSSLAAGAAAGKVRLPSEASPSASVSIGASSGGGRGPISTTSDLGSERHPGNHFEGVPFYGQRSDFLGPETSNTFIGTKRSNSDSYVGTSRDRFLPVRPDSLESSQLMKLLRNAGGERPRRPHDEDTSFSMHLARPISASLAQPSSGFRMDANSSKFDRAIQMNVGPAWQYPPRSCQAVPFGHPSLSNKLKDSNIVPSISSQGAADEGSRTGIKGSGILSTFNTSAGLSDKNLSGLLVGSSKQKSVHISEPESSMAPSQQVTASSAGCQMTIFYGGQAHVFDNVHPNKADIIMALAGSNGGSWSTTYGSKTIGRPTSGENCAPSGKNETIAGSSFSLQPEVQANSSARLNSIHGLSSSDGAAIPTGIPQEVSTAKETKPSIRTTEICADKKT</sequence>
<name>A0ACC0B9V6_CATRO</name>
<accession>A0ACC0B9V6</accession>
<evidence type="ECO:0000313" key="1">
    <source>
        <dbReference type="EMBL" id="KAI5669440.1"/>
    </source>
</evidence>
<organism evidence="1 2">
    <name type="scientific">Catharanthus roseus</name>
    <name type="common">Madagascar periwinkle</name>
    <name type="synonym">Vinca rosea</name>
    <dbReference type="NCBI Taxonomy" id="4058"/>
    <lineage>
        <taxon>Eukaryota</taxon>
        <taxon>Viridiplantae</taxon>
        <taxon>Streptophyta</taxon>
        <taxon>Embryophyta</taxon>
        <taxon>Tracheophyta</taxon>
        <taxon>Spermatophyta</taxon>
        <taxon>Magnoliopsida</taxon>
        <taxon>eudicotyledons</taxon>
        <taxon>Gunneridae</taxon>
        <taxon>Pentapetalae</taxon>
        <taxon>asterids</taxon>
        <taxon>lamiids</taxon>
        <taxon>Gentianales</taxon>
        <taxon>Apocynaceae</taxon>
        <taxon>Rauvolfioideae</taxon>
        <taxon>Vinceae</taxon>
        <taxon>Catharanthinae</taxon>
        <taxon>Catharanthus</taxon>
    </lineage>
</organism>
<dbReference type="Proteomes" id="UP001060085">
    <property type="component" value="Linkage Group LG04"/>
</dbReference>
<gene>
    <name evidence="1" type="ORF">M9H77_19293</name>
</gene>
<reference evidence="2" key="1">
    <citation type="journal article" date="2023" name="Nat. Plants">
        <title>Single-cell RNA sequencing provides a high-resolution roadmap for understanding the multicellular compartmentation of specialized metabolism.</title>
        <authorList>
            <person name="Sun S."/>
            <person name="Shen X."/>
            <person name="Li Y."/>
            <person name="Li Y."/>
            <person name="Wang S."/>
            <person name="Li R."/>
            <person name="Zhang H."/>
            <person name="Shen G."/>
            <person name="Guo B."/>
            <person name="Wei J."/>
            <person name="Xu J."/>
            <person name="St-Pierre B."/>
            <person name="Chen S."/>
            <person name="Sun C."/>
        </authorList>
    </citation>
    <scope>NUCLEOTIDE SEQUENCE [LARGE SCALE GENOMIC DNA]</scope>
</reference>
<dbReference type="EMBL" id="CM044704">
    <property type="protein sequence ID" value="KAI5669440.1"/>
    <property type="molecule type" value="Genomic_DNA"/>
</dbReference>